<sequence>MIPALVIFLSLNFSNLIPDINIDKIINSATSGSSMEIASDASFANQTLEFNAGQTIYVRVTTENDGSDKHVLNLRDNNYSLITTYSMAKSGDQFLVNFPAPQNSGIYSLEANIVSSGSVANFVKTIEVGEGGSNDSQVSVKINNQVNTDNQVNTGNQSSSTSEESEPTSEVLGDTSGVFPNSDDSSQTGFFASLWSRIIGFFKGIF</sequence>
<reference evidence="2 3" key="1">
    <citation type="journal article" date="2015" name="Nature">
        <title>rRNA introns, odd ribosomes, and small enigmatic genomes across a large radiation of phyla.</title>
        <authorList>
            <person name="Brown C.T."/>
            <person name="Hug L.A."/>
            <person name="Thomas B.C."/>
            <person name="Sharon I."/>
            <person name="Castelle C.J."/>
            <person name="Singh A."/>
            <person name="Wilkins M.J."/>
            <person name="Williams K.H."/>
            <person name="Banfield J.F."/>
        </authorList>
    </citation>
    <scope>NUCLEOTIDE SEQUENCE [LARGE SCALE GENOMIC DNA]</scope>
</reference>
<organism evidence="2 3">
    <name type="scientific">Candidatus Curtissbacteria bacterium GW2011_GWA2_41_24</name>
    <dbReference type="NCBI Taxonomy" id="1618411"/>
    <lineage>
        <taxon>Bacteria</taxon>
        <taxon>Candidatus Curtissiibacteriota</taxon>
    </lineage>
</organism>
<feature type="compositionally biased region" description="Low complexity" evidence="1">
    <location>
        <begin position="145"/>
        <end position="162"/>
    </location>
</feature>
<name>A0A0G0YSK5_9BACT</name>
<dbReference type="AlphaFoldDB" id="A0A0G0YSK5"/>
<evidence type="ECO:0000313" key="2">
    <source>
        <dbReference type="EMBL" id="KKS03388.1"/>
    </source>
</evidence>
<gene>
    <name evidence="2" type="ORF">UU56_C0020G0001</name>
</gene>
<evidence type="ECO:0000313" key="3">
    <source>
        <dbReference type="Proteomes" id="UP000034493"/>
    </source>
</evidence>
<proteinExistence type="predicted"/>
<accession>A0A0G0YSK5</accession>
<evidence type="ECO:0000256" key="1">
    <source>
        <dbReference type="SAM" id="MobiDB-lite"/>
    </source>
</evidence>
<dbReference type="EMBL" id="LCBC01000020">
    <property type="protein sequence ID" value="KKS03388.1"/>
    <property type="molecule type" value="Genomic_DNA"/>
</dbReference>
<feature type="region of interest" description="Disordered" evidence="1">
    <location>
        <begin position="145"/>
        <end position="181"/>
    </location>
</feature>
<dbReference type="Proteomes" id="UP000034493">
    <property type="component" value="Unassembled WGS sequence"/>
</dbReference>
<protein>
    <submittedName>
        <fullName evidence="2">Uncharacterized protein</fullName>
    </submittedName>
</protein>
<comment type="caution">
    <text evidence="2">The sequence shown here is derived from an EMBL/GenBank/DDBJ whole genome shotgun (WGS) entry which is preliminary data.</text>
</comment>